<dbReference type="Pfam" id="PF01985">
    <property type="entry name" value="CRS1_YhbY"/>
    <property type="match status" value="1"/>
</dbReference>
<keyword evidence="1 2" id="KW-0694">RNA-binding</keyword>
<evidence type="ECO:0000313" key="4">
    <source>
        <dbReference type="EMBL" id="SIN86072.1"/>
    </source>
</evidence>
<evidence type="ECO:0000313" key="5">
    <source>
        <dbReference type="Proteomes" id="UP000198461"/>
    </source>
</evidence>
<dbReference type="PANTHER" id="PTHR40065">
    <property type="entry name" value="RNA-BINDING PROTEIN YHBY"/>
    <property type="match status" value="1"/>
</dbReference>
<dbReference type="AlphaFoldDB" id="A0A1N6ESI7"/>
<dbReference type="InterPro" id="IPR017924">
    <property type="entry name" value="RNA-binding_YhbY"/>
</dbReference>
<sequence>MALTIQQKKALRGLAHHLNPVIQIGAKGVTDALMDELNSTLDHHELIKIRINEGDREERKAIIEAVVNATGAELVQSIGKVFVLFRRNPEKKDSDFAQLR</sequence>
<feature type="domain" description="CRM" evidence="3">
    <location>
        <begin position="1"/>
        <end position="97"/>
    </location>
</feature>
<accession>A0A1N6ESI7</accession>
<dbReference type="OrthoDB" id="9797519at2"/>
<dbReference type="SMART" id="SM01103">
    <property type="entry name" value="CRS1_YhbY"/>
    <property type="match status" value="1"/>
</dbReference>
<dbReference type="PROSITE" id="PS51295">
    <property type="entry name" value="CRM"/>
    <property type="match status" value="1"/>
</dbReference>
<dbReference type="PANTHER" id="PTHR40065:SF3">
    <property type="entry name" value="RNA-BINDING PROTEIN YHBY"/>
    <property type="match status" value="1"/>
</dbReference>
<dbReference type="EMBL" id="FSRE01000002">
    <property type="protein sequence ID" value="SIN86072.1"/>
    <property type="molecule type" value="Genomic_DNA"/>
</dbReference>
<proteinExistence type="predicted"/>
<dbReference type="STRING" id="364032.SAMN05443662_0753"/>
<dbReference type="NCBIfam" id="TIGR00253">
    <property type="entry name" value="RNA_bind_YhbY"/>
    <property type="match status" value="1"/>
</dbReference>
<dbReference type="InterPro" id="IPR035920">
    <property type="entry name" value="YhbY-like_sf"/>
</dbReference>
<evidence type="ECO:0000256" key="1">
    <source>
        <dbReference type="ARBA" id="ARBA00022884"/>
    </source>
</evidence>
<dbReference type="RefSeq" id="WP_074201060.1">
    <property type="nucleotide sequence ID" value="NZ_FSRE01000002.1"/>
</dbReference>
<name>A0A1N6ESI7_9GAMM</name>
<dbReference type="SUPFAM" id="SSF75471">
    <property type="entry name" value="YhbY-like"/>
    <property type="match status" value="1"/>
</dbReference>
<protein>
    <submittedName>
        <fullName evidence="4">RNA-binding protein</fullName>
    </submittedName>
</protein>
<dbReference type="Gene3D" id="3.30.110.60">
    <property type="entry name" value="YhbY-like"/>
    <property type="match status" value="1"/>
</dbReference>
<dbReference type="GO" id="GO:0003723">
    <property type="term" value="F:RNA binding"/>
    <property type="evidence" value="ECO:0007669"/>
    <property type="project" value="UniProtKB-UniRule"/>
</dbReference>
<evidence type="ECO:0000256" key="2">
    <source>
        <dbReference type="PROSITE-ProRule" id="PRU00626"/>
    </source>
</evidence>
<keyword evidence="5" id="KW-1185">Reference proteome</keyword>
<dbReference type="InterPro" id="IPR001890">
    <property type="entry name" value="RNA-binding_CRM"/>
</dbReference>
<organism evidence="4 5">
    <name type="scientific">Sulfurivirga caldicuralii</name>
    <dbReference type="NCBI Taxonomy" id="364032"/>
    <lineage>
        <taxon>Bacteria</taxon>
        <taxon>Pseudomonadati</taxon>
        <taxon>Pseudomonadota</taxon>
        <taxon>Gammaproteobacteria</taxon>
        <taxon>Thiotrichales</taxon>
        <taxon>Piscirickettsiaceae</taxon>
        <taxon>Sulfurivirga</taxon>
    </lineage>
</organism>
<dbReference type="InterPro" id="IPR051925">
    <property type="entry name" value="RNA-binding_domain"/>
</dbReference>
<reference evidence="4 5" key="1">
    <citation type="submission" date="2016-11" db="EMBL/GenBank/DDBJ databases">
        <authorList>
            <person name="Jaros S."/>
            <person name="Januszkiewicz K."/>
            <person name="Wedrychowicz H."/>
        </authorList>
    </citation>
    <scope>NUCLEOTIDE SEQUENCE [LARGE SCALE GENOMIC DNA]</scope>
    <source>
        <strain evidence="4 5">DSM 17737</strain>
    </source>
</reference>
<evidence type="ECO:0000259" key="3">
    <source>
        <dbReference type="PROSITE" id="PS51295"/>
    </source>
</evidence>
<gene>
    <name evidence="4" type="ORF">SAMN05443662_0753</name>
</gene>
<dbReference type="Proteomes" id="UP000198461">
    <property type="component" value="Unassembled WGS sequence"/>
</dbReference>